<evidence type="ECO:0000259" key="1">
    <source>
        <dbReference type="PROSITE" id="PS50879"/>
    </source>
</evidence>
<dbReference type="PROSITE" id="PS50879">
    <property type="entry name" value="RNASE_H_1"/>
    <property type="match status" value="1"/>
</dbReference>
<dbReference type="InterPro" id="IPR002156">
    <property type="entry name" value="RNaseH_domain"/>
</dbReference>
<dbReference type="Pfam" id="PF00075">
    <property type="entry name" value="RNase_H"/>
    <property type="match status" value="1"/>
</dbReference>
<feature type="domain" description="RNase H type-1" evidence="1">
    <location>
        <begin position="3"/>
        <end position="53"/>
    </location>
</feature>
<organism evidence="2">
    <name type="scientific">marine metagenome</name>
    <dbReference type="NCBI Taxonomy" id="408172"/>
    <lineage>
        <taxon>unclassified sequences</taxon>
        <taxon>metagenomes</taxon>
        <taxon>ecological metagenomes</taxon>
    </lineage>
</organism>
<dbReference type="AlphaFoldDB" id="A0A382JPZ1"/>
<dbReference type="Gene3D" id="3.30.420.10">
    <property type="entry name" value="Ribonuclease H-like superfamily/Ribonuclease H"/>
    <property type="match status" value="1"/>
</dbReference>
<dbReference type="GO" id="GO:0004523">
    <property type="term" value="F:RNA-DNA hybrid ribonuclease activity"/>
    <property type="evidence" value="ECO:0007669"/>
    <property type="project" value="InterPro"/>
</dbReference>
<gene>
    <name evidence="2" type="ORF">METZ01_LOCUS266653</name>
</gene>
<dbReference type="SUPFAM" id="SSF53098">
    <property type="entry name" value="Ribonuclease H-like"/>
    <property type="match status" value="1"/>
</dbReference>
<proteinExistence type="predicted"/>
<dbReference type="EMBL" id="UINC01075529">
    <property type="protein sequence ID" value="SVC13799.1"/>
    <property type="molecule type" value="Genomic_DNA"/>
</dbReference>
<evidence type="ECO:0000313" key="2">
    <source>
        <dbReference type="EMBL" id="SVC13799.1"/>
    </source>
</evidence>
<feature type="non-terminal residue" evidence="2">
    <location>
        <position position="53"/>
    </location>
</feature>
<sequence length="53" mass="5866">MVIKERVQLFTDGACKGNPGVGGWGALIESSYFTKELKGYEQLTTNNRMELIA</sequence>
<protein>
    <recommendedName>
        <fullName evidence="1">RNase H type-1 domain-containing protein</fullName>
    </recommendedName>
</protein>
<dbReference type="InterPro" id="IPR036397">
    <property type="entry name" value="RNaseH_sf"/>
</dbReference>
<reference evidence="2" key="1">
    <citation type="submission" date="2018-05" db="EMBL/GenBank/DDBJ databases">
        <authorList>
            <person name="Lanie J.A."/>
            <person name="Ng W.-L."/>
            <person name="Kazmierczak K.M."/>
            <person name="Andrzejewski T.M."/>
            <person name="Davidsen T.M."/>
            <person name="Wayne K.J."/>
            <person name="Tettelin H."/>
            <person name="Glass J.I."/>
            <person name="Rusch D."/>
            <person name="Podicherti R."/>
            <person name="Tsui H.-C.T."/>
            <person name="Winkler M.E."/>
        </authorList>
    </citation>
    <scope>NUCLEOTIDE SEQUENCE</scope>
</reference>
<dbReference type="GO" id="GO:0003676">
    <property type="term" value="F:nucleic acid binding"/>
    <property type="evidence" value="ECO:0007669"/>
    <property type="project" value="InterPro"/>
</dbReference>
<accession>A0A382JPZ1</accession>
<dbReference type="InterPro" id="IPR012337">
    <property type="entry name" value="RNaseH-like_sf"/>
</dbReference>
<name>A0A382JPZ1_9ZZZZ</name>